<accession>A0A0R3N247</accession>
<reference evidence="1 2" key="1">
    <citation type="submission" date="2014-03" db="EMBL/GenBank/DDBJ databases">
        <title>Bradyrhizobium valentinum sp. nov., isolated from effective nodules of Lupinus mariae-josephae, a lupine endemic of basic-lime soils in Eastern Spain.</title>
        <authorList>
            <person name="Duran D."/>
            <person name="Rey L."/>
            <person name="Navarro A."/>
            <person name="Busquets A."/>
            <person name="Imperial J."/>
            <person name="Ruiz-Argueso T."/>
        </authorList>
    </citation>
    <scope>NUCLEOTIDE SEQUENCE [LARGE SCALE GENOMIC DNA]</scope>
    <source>
        <strain evidence="1 2">CCBAU 23086</strain>
    </source>
</reference>
<name>A0A0R3N247_9BRAD</name>
<organism evidence="1 2">
    <name type="scientific">Bradyrhizobium lablabi</name>
    <dbReference type="NCBI Taxonomy" id="722472"/>
    <lineage>
        <taxon>Bacteria</taxon>
        <taxon>Pseudomonadati</taxon>
        <taxon>Pseudomonadota</taxon>
        <taxon>Alphaproteobacteria</taxon>
        <taxon>Hyphomicrobiales</taxon>
        <taxon>Nitrobacteraceae</taxon>
        <taxon>Bradyrhizobium</taxon>
    </lineage>
</organism>
<evidence type="ECO:0000313" key="2">
    <source>
        <dbReference type="Proteomes" id="UP000051660"/>
    </source>
</evidence>
<sequence length="249" mass="27657">MPRILLEHGAMFGPNGLGVNEQILLDNAVAVPVDFLWLETPAGLGQAVEFRSVAVCLSRSQRLRFKERASTHGIHDRGQLSNRKYSVGLARGESRGASGPSHQNGRVDVELKSRNGVPYDFSQNTRFMSDGIDRRPAARAIVDQPHVAIAGKDPVPILDLQQKDPIIHYDQRVDVQRPVARRQILERRVQEPIIGKCGGKRRKRRSFARMYSRAVQISNTTAHPAPLPVSALARLSLVLNNTQGFQPEP</sequence>
<dbReference type="AlphaFoldDB" id="A0A0R3N247"/>
<gene>
    <name evidence="1" type="ORF">CQ14_21325</name>
</gene>
<proteinExistence type="predicted"/>
<protein>
    <submittedName>
        <fullName evidence="1">Uncharacterized protein</fullName>
    </submittedName>
</protein>
<dbReference type="EMBL" id="LLYB01000047">
    <property type="protein sequence ID" value="KRR26219.1"/>
    <property type="molecule type" value="Genomic_DNA"/>
</dbReference>
<evidence type="ECO:0000313" key="1">
    <source>
        <dbReference type="EMBL" id="KRR26219.1"/>
    </source>
</evidence>
<dbReference type="Proteomes" id="UP000051660">
    <property type="component" value="Unassembled WGS sequence"/>
</dbReference>
<comment type="caution">
    <text evidence="1">The sequence shown here is derived from an EMBL/GenBank/DDBJ whole genome shotgun (WGS) entry which is preliminary data.</text>
</comment>